<name>A0A939HN85_9PROT</name>
<comment type="cofactor">
    <cofactor evidence="1 8">
        <name>pyridoxal 5'-phosphate</name>
        <dbReference type="ChEBI" id="CHEBI:597326"/>
    </cofactor>
</comment>
<dbReference type="InterPro" id="IPR015424">
    <property type="entry name" value="PyrdxlP-dep_Trfase"/>
</dbReference>
<evidence type="ECO:0000256" key="6">
    <source>
        <dbReference type="ARBA" id="ARBA00022898"/>
    </source>
</evidence>
<dbReference type="CDD" id="cd00609">
    <property type="entry name" value="AAT_like"/>
    <property type="match status" value="1"/>
</dbReference>
<dbReference type="PANTHER" id="PTHR46383">
    <property type="entry name" value="ASPARTATE AMINOTRANSFERASE"/>
    <property type="match status" value="1"/>
</dbReference>
<evidence type="ECO:0000313" key="11">
    <source>
        <dbReference type="Proteomes" id="UP000664073"/>
    </source>
</evidence>
<dbReference type="InterPro" id="IPR004839">
    <property type="entry name" value="Aminotransferase_I/II_large"/>
</dbReference>
<gene>
    <name evidence="10" type="ORF">J2D77_06540</name>
</gene>
<comment type="similarity">
    <text evidence="2 8">Belongs to the class-I pyridoxal-phosphate-dependent aminotransferase family.</text>
</comment>
<dbReference type="GO" id="GO:0004069">
    <property type="term" value="F:L-aspartate:2-oxoglutarate aminotransferase activity"/>
    <property type="evidence" value="ECO:0007669"/>
    <property type="project" value="UniProtKB-EC"/>
</dbReference>
<dbReference type="Proteomes" id="UP000664073">
    <property type="component" value="Unassembled WGS sequence"/>
</dbReference>
<dbReference type="FunFam" id="3.40.640.10:FF:000033">
    <property type="entry name" value="Aspartate aminotransferase"/>
    <property type="match status" value="1"/>
</dbReference>
<dbReference type="EC" id="2.6.1.-" evidence="8"/>
<evidence type="ECO:0000256" key="8">
    <source>
        <dbReference type="RuleBase" id="RU000481"/>
    </source>
</evidence>
<feature type="domain" description="Aminotransferase class I/classII large" evidence="9">
    <location>
        <begin position="37"/>
        <end position="388"/>
    </location>
</feature>
<keyword evidence="11" id="KW-1185">Reference proteome</keyword>
<dbReference type="SUPFAM" id="SSF53383">
    <property type="entry name" value="PLP-dependent transferases"/>
    <property type="match status" value="1"/>
</dbReference>
<dbReference type="InterPro" id="IPR050596">
    <property type="entry name" value="AspAT/PAT-like"/>
</dbReference>
<organism evidence="10 11">
    <name type="scientific">Acetobacter garciniae</name>
    <dbReference type="NCBI Taxonomy" id="2817435"/>
    <lineage>
        <taxon>Bacteria</taxon>
        <taxon>Pseudomonadati</taxon>
        <taxon>Pseudomonadota</taxon>
        <taxon>Alphaproteobacteria</taxon>
        <taxon>Acetobacterales</taxon>
        <taxon>Acetobacteraceae</taxon>
        <taxon>Acetobacter</taxon>
    </lineage>
</organism>
<reference evidence="10" key="1">
    <citation type="submission" date="2021-03" db="EMBL/GenBank/DDBJ databases">
        <title>The complete genome sequence of Acetobacter sp. TBRC 12339.</title>
        <authorList>
            <person name="Charoenyingcharoen P."/>
            <person name="Yukphan P."/>
        </authorList>
    </citation>
    <scope>NUCLEOTIDE SEQUENCE</scope>
    <source>
        <strain evidence="10">TBRC 12339</strain>
    </source>
</reference>
<evidence type="ECO:0000256" key="1">
    <source>
        <dbReference type="ARBA" id="ARBA00001933"/>
    </source>
</evidence>
<dbReference type="Pfam" id="PF00155">
    <property type="entry name" value="Aminotran_1_2"/>
    <property type="match status" value="1"/>
</dbReference>
<dbReference type="AlphaFoldDB" id="A0A939HN85"/>
<dbReference type="Gene3D" id="3.40.640.10">
    <property type="entry name" value="Type I PLP-dependent aspartate aminotransferase-like (Major domain)"/>
    <property type="match status" value="1"/>
</dbReference>
<keyword evidence="6" id="KW-0663">Pyridoxal phosphate</keyword>
<dbReference type="InterPro" id="IPR015422">
    <property type="entry name" value="PyrdxlP-dep_Trfase_small"/>
</dbReference>
<protein>
    <recommendedName>
        <fullName evidence="8">Aminotransferase</fullName>
        <ecNumber evidence="8">2.6.1.-</ecNumber>
    </recommendedName>
</protein>
<comment type="catalytic activity">
    <reaction evidence="7">
        <text>L-aspartate + 2-oxoglutarate = oxaloacetate + L-glutamate</text>
        <dbReference type="Rhea" id="RHEA:21824"/>
        <dbReference type="ChEBI" id="CHEBI:16452"/>
        <dbReference type="ChEBI" id="CHEBI:16810"/>
        <dbReference type="ChEBI" id="CHEBI:29985"/>
        <dbReference type="ChEBI" id="CHEBI:29991"/>
        <dbReference type="EC" id="2.6.1.1"/>
    </reaction>
</comment>
<evidence type="ECO:0000256" key="3">
    <source>
        <dbReference type="ARBA" id="ARBA00011738"/>
    </source>
</evidence>
<dbReference type="EMBL" id="JAFVMH010000002">
    <property type="protein sequence ID" value="MBO1324809.1"/>
    <property type="molecule type" value="Genomic_DNA"/>
</dbReference>
<keyword evidence="5 8" id="KW-0808">Transferase</keyword>
<dbReference type="InterPro" id="IPR004838">
    <property type="entry name" value="NHTrfase_class1_PyrdxlP-BS"/>
</dbReference>
<dbReference type="Gene3D" id="3.90.1150.10">
    <property type="entry name" value="Aspartate Aminotransferase, domain 1"/>
    <property type="match status" value="1"/>
</dbReference>
<dbReference type="PANTHER" id="PTHR46383:SF1">
    <property type="entry name" value="ASPARTATE AMINOTRANSFERASE"/>
    <property type="match status" value="1"/>
</dbReference>
<evidence type="ECO:0000256" key="4">
    <source>
        <dbReference type="ARBA" id="ARBA00022576"/>
    </source>
</evidence>
<comment type="caution">
    <text evidence="10">The sequence shown here is derived from an EMBL/GenBank/DDBJ whole genome shotgun (WGS) entry which is preliminary data.</text>
</comment>
<evidence type="ECO:0000313" key="10">
    <source>
        <dbReference type="EMBL" id="MBO1324809.1"/>
    </source>
</evidence>
<dbReference type="GO" id="GO:0030170">
    <property type="term" value="F:pyridoxal phosphate binding"/>
    <property type="evidence" value="ECO:0007669"/>
    <property type="project" value="InterPro"/>
</dbReference>
<sequence length="407" mass="43707">MERWAEFSAATKLDGIGVSEIIRIGAQARALVAKGHDVIMLNAGEPDFPTPDNIKLAGINAILTNQTRYTALDGTLALKAAIRRKFLRENGLDFADDEISVGAGAKQVLFNILMATLNPGDEVIVPLPCWTSYLDMIKLAGGVPVCVSCPEDAGFRLSADALRAAITERTRWLLLNSPSNPTGAIYSSAHLHALGAVLRDACRVGVIADDIYEHVRYSDVPFATMAAVCPDLRPRVVIVNGVSKAYSMTGWRIGYVAAPAQMIAAMAVVQSQCSSNPCSISQAAAIEALDGPQDSVRAHCRDFQQRRDMIVDLLNSIPDIRCTLPDGAFYAFADVRTLLARPSVIGQGITDDMALCQFFLNECHVAVVPGSCFGAPGYMRLSYASSESMIALSLARMKAGVERLLAQ</sequence>
<accession>A0A939HN85</accession>
<dbReference type="PROSITE" id="PS00105">
    <property type="entry name" value="AA_TRANSFER_CLASS_1"/>
    <property type="match status" value="1"/>
</dbReference>
<evidence type="ECO:0000256" key="7">
    <source>
        <dbReference type="ARBA" id="ARBA00049185"/>
    </source>
</evidence>
<comment type="subunit">
    <text evidence="3">Homodimer.</text>
</comment>
<evidence type="ECO:0000256" key="5">
    <source>
        <dbReference type="ARBA" id="ARBA00022679"/>
    </source>
</evidence>
<evidence type="ECO:0000256" key="2">
    <source>
        <dbReference type="ARBA" id="ARBA00007441"/>
    </source>
</evidence>
<keyword evidence="4 8" id="KW-0032">Aminotransferase</keyword>
<dbReference type="InterPro" id="IPR015421">
    <property type="entry name" value="PyrdxlP-dep_Trfase_major"/>
</dbReference>
<evidence type="ECO:0000259" key="9">
    <source>
        <dbReference type="Pfam" id="PF00155"/>
    </source>
</evidence>
<proteinExistence type="inferred from homology"/>
<dbReference type="GO" id="GO:0006520">
    <property type="term" value="P:amino acid metabolic process"/>
    <property type="evidence" value="ECO:0007669"/>
    <property type="project" value="InterPro"/>
</dbReference>